<keyword evidence="1" id="KW-0732">Signal</keyword>
<gene>
    <name evidence="2" type="ORF">ACFQ3T_09070</name>
</gene>
<dbReference type="EMBL" id="JBHTLK010000031">
    <property type="protein sequence ID" value="MFD1147273.1"/>
    <property type="molecule type" value="Genomic_DNA"/>
</dbReference>
<name>A0ABW3QR07_9PSEU</name>
<proteinExistence type="predicted"/>
<protein>
    <recommendedName>
        <fullName evidence="4">HAF family extracellular repeat protein</fullName>
    </recommendedName>
</protein>
<evidence type="ECO:0000313" key="2">
    <source>
        <dbReference type="EMBL" id="MFD1147273.1"/>
    </source>
</evidence>
<evidence type="ECO:0000313" key="3">
    <source>
        <dbReference type="Proteomes" id="UP001597168"/>
    </source>
</evidence>
<comment type="caution">
    <text evidence="2">The sequence shown here is derived from an EMBL/GenBank/DDBJ whole genome shotgun (WGS) entry which is preliminary data.</text>
</comment>
<reference evidence="3" key="1">
    <citation type="journal article" date="2019" name="Int. J. Syst. Evol. Microbiol.">
        <title>The Global Catalogue of Microorganisms (GCM) 10K type strain sequencing project: providing services to taxonomists for standard genome sequencing and annotation.</title>
        <authorList>
            <consortium name="The Broad Institute Genomics Platform"/>
            <consortium name="The Broad Institute Genome Sequencing Center for Infectious Disease"/>
            <person name="Wu L."/>
            <person name="Ma J."/>
        </authorList>
    </citation>
    <scope>NUCLEOTIDE SEQUENCE [LARGE SCALE GENOMIC DNA]</scope>
    <source>
        <strain evidence="3">CCUG 60214</strain>
    </source>
</reference>
<evidence type="ECO:0000256" key="1">
    <source>
        <dbReference type="SAM" id="SignalP"/>
    </source>
</evidence>
<sequence length="375" mass="38364">MPKLRMTAGVLALAVALPLVSAPGARAAAFITELPGLPGHPSHRAVAVNDLGHVVGTASGNGPSRAVRWAPGLPAEDLGGGTPRSLNQAGRVLIQEYLGGSGTYVQRPRIWDQGKVTDLTPSGSGYVVANGINRDGVVPMTYSTSPSGYHQERAAVWRDGRHTSLPVSGAHLSLSAINDAGVIVGSKAPMFGTDAHAFRCAGTTCSRLADAPGTGPYSVTAVNEAGVVVGNRQGQALMWADGQVVVLAPAGGVANSPQALNERGDVVGWTTDANGVRRATLWPLGGKPVDLGVPGPSEAVAVNDRGDVIGWTSSAGSPRAFLWRAGVVEYLSSLGGTHTRPVALNERGTIVGESTTADGTVKAVKWTLLGPHQVG</sequence>
<accession>A0ABW3QR07</accession>
<feature type="chain" id="PRO_5046165202" description="HAF family extracellular repeat protein" evidence="1">
    <location>
        <begin position="28"/>
        <end position="375"/>
    </location>
</feature>
<feature type="signal peptide" evidence="1">
    <location>
        <begin position="1"/>
        <end position="27"/>
    </location>
</feature>
<dbReference type="Proteomes" id="UP001597168">
    <property type="component" value="Unassembled WGS sequence"/>
</dbReference>
<evidence type="ECO:0008006" key="4">
    <source>
        <dbReference type="Google" id="ProtNLM"/>
    </source>
</evidence>
<dbReference type="RefSeq" id="WP_380722260.1">
    <property type="nucleotide sequence ID" value="NZ_JBHTLK010000031.1"/>
</dbReference>
<keyword evidence="3" id="KW-1185">Reference proteome</keyword>
<organism evidence="2 3">
    <name type="scientific">Saccharothrix hoggarensis</name>
    <dbReference type="NCBI Taxonomy" id="913853"/>
    <lineage>
        <taxon>Bacteria</taxon>
        <taxon>Bacillati</taxon>
        <taxon>Actinomycetota</taxon>
        <taxon>Actinomycetes</taxon>
        <taxon>Pseudonocardiales</taxon>
        <taxon>Pseudonocardiaceae</taxon>
        <taxon>Saccharothrix</taxon>
    </lineage>
</organism>